<evidence type="ECO:0000313" key="4">
    <source>
        <dbReference type="Proteomes" id="UP000440694"/>
    </source>
</evidence>
<accession>A0A6I3KMH6</accession>
<dbReference type="InterPro" id="IPR056098">
    <property type="entry name" value="Acb2/Tad1_hairpin"/>
</dbReference>
<dbReference type="Proteomes" id="UP000440694">
    <property type="component" value="Unassembled WGS sequence"/>
</dbReference>
<dbReference type="EMBL" id="WMBQ01000001">
    <property type="protein sequence ID" value="MTD93911.1"/>
    <property type="molecule type" value="Genomic_DNA"/>
</dbReference>
<comment type="caution">
    <text evidence="3">The sequence shown here is derived from an EMBL/GenBank/DDBJ whole genome shotgun (WGS) entry which is preliminary data.</text>
</comment>
<protein>
    <recommendedName>
        <fullName evidence="2">Acb2/Tad1 hairpin domain-containing protein</fullName>
    </recommendedName>
</protein>
<sequence>MAPTETVGEQRVRINFNPATSERGGDVADKVREIKQKSAELIDLCEALKPKDPRLASLAQTSYEEAAMWAVKAATAA</sequence>
<dbReference type="RefSeq" id="WP_154738405.1">
    <property type="nucleotide sequence ID" value="NZ_WMBQ01000001.1"/>
</dbReference>
<evidence type="ECO:0000259" key="2">
    <source>
        <dbReference type="Pfam" id="PF24729"/>
    </source>
</evidence>
<feature type="domain" description="Acb2/Tad1 hairpin" evidence="2">
    <location>
        <begin position="10"/>
        <end position="75"/>
    </location>
</feature>
<evidence type="ECO:0000313" key="3">
    <source>
        <dbReference type="EMBL" id="MTD93911.1"/>
    </source>
</evidence>
<dbReference type="GO" id="GO:0000166">
    <property type="term" value="F:nucleotide binding"/>
    <property type="evidence" value="ECO:0007669"/>
    <property type="project" value="UniProtKB-KW"/>
</dbReference>
<evidence type="ECO:0000256" key="1">
    <source>
        <dbReference type="ARBA" id="ARBA00022741"/>
    </source>
</evidence>
<keyword evidence="4" id="KW-1185">Reference proteome</keyword>
<dbReference type="Pfam" id="PF24729">
    <property type="entry name" value="Acb2_Tad1_hairpin"/>
    <property type="match status" value="1"/>
</dbReference>
<organism evidence="3 4">
    <name type="scientific">Hyphomicrobium album</name>
    <dbReference type="NCBI Taxonomy" id="2665159"/>
    <lineage>
        <taxon>Bacteria</taxon>
        <taxon>Pseudomonadati</taxon>
        <taxon>Pseudomonadota</taxon>
        <taxon>Alphaproteobacteria</taxon>
        <taxon>Hyphomicrobiales</taxon>
        <taxon>Hyphomicrobiaceae</taxon>
        <taxon>Hyphomicrobium</taxon>
    </lineage>
</organism>
<reference evidence="3 4" key="1">
    <citation type="submission" date="2019-11" db="EMBL/GenBank/DDBJ databases">
        <title>Identification of a novel strain.</title>
        <authorList>
            <person name="Xu Q."/>
            <person name="Wang G."/>
        </authorList>
    </citation>
    <scope>NUCLEOTIDE SEQUENCE [LARGE SCALE GENOMIC DNA]</scope>
    <source>
        <strain evidence="4">xq</strain>
    </source>
</reference>
<proteinExistence type="predicted"/>
<keyword evidence="1" id="KW-0547">Nucleotide-binding</keyword>
<name>A0A6I3KMH6_9HYPH</name>
<dbReference type="AlphaFoldDB" id="A0A6I3KMH6"/>
<gene>
    <name evidence="3" type="ORF">GIW81_06125</name>
</gene>